<accession>A0A6P8FDK2</accession>
<dbReference type="GO" id="GO:0003729">
    <property type="term" value="F:mRNA binding"/>
    <property type="evidence" value="ECO:0007669"/>
    <property type="project" value="TreeGrafter"/>
</dbReference>
<dbReference type="Pfam" id="PF12807">
    <property type="entry name" value="eIF3_p135"/>
    <property type="match status" value="1"/>
</dbReference>
<feature type="compositionally biased region" description="Polar residues" evidence="2">
    <location>
        <begin position="1227"/>
        <end position="1242"/>
    </location>
</feature>
<dbReference type="InterPro" id="IPR027523">
    <property type="entry name" value="CLU_prot"/>
</dbReference>
<dbReference type="InterPro" id="IPR011990">
    <property type="entry name" value="TPR-like_helical_dom_sf"/>
</dbReference>
<dbReference type="PANTHER" id="PTHR12601">
    <property type="entry name" value="EUKARYOTIC TRANSLATION INITIATION FACTOR 3 SUBUNIT EIF-3"/>
    <property type="match status" value="1"/>
</dbReference>
<dbReference type="SUPFAM" id="SSF103107">
    <property type="entry name" value="Hypothetical protein c14orf129, hspc210"/>
    <property type="match status" value="1"/>
</dbReference>
<dbReference type="Proteomes" id="UP000515152">
    <property type="component" value="Chromosome 7"/>
</dbReference>
<feature type="compositionally biased region" description="Low complexity" evidence="2">
    <location>
        <begin position="1270"/>
        <end position="1280"/>
    </location>
</feature>
<feature type="region of interest" description="Disordered" evidence="2">
    <location>
        <begin position="1"/>
        <end position="25"/>
    </location>
</feature>
<organism evidence="4 5">
    <name type="scientific">Clupea harengus</name>
    <name type="common">Atlantic herring</name>
    <dbReference type="NCBI Taxonomy" id="7950"/>
    <lineage>
        <taxon>Eukaryota</taxon>
        <taxon>Metazoa</taxon>
        <taxon>Chordata</taxon>
        <taxon>Craniata</taxon>
        <taxon>Vertebrata</taxon>
        <taxon>Euteleostomi</taxon>
        <taxon>Actinopterygii</taxon>
        <taxon>Neopterygii</taxon>
        <taxon>Teleostei</taxon>
        <taxon>Clupei</taxon>
        <taxon>Clupeiformes</taxon>
        <taxon>Clupeoidei</taxon>
        <taxon>Clupeidae</taxon>
        <taxon>Clupea</taxon>
    </lineage>
</organism>
<dbReference type="PANTHER" id="PTHR12601:SF41">
    <property type="entry name" value="CLUSTERED MITOCHONDRIA PROTEIN HOMOLOG"/>
    <property type="match status" value="1"/>
</dbReference>
<feature type="region of interest" description="Disordered" evidence="2">
    <location>
        <begin position="725"/>
        <end position="750"/>
    </location>
</feature>
<feature type="compositionally biased region" description="Polar residues" evidence="2">
    <location>
        <begin position="1138"/>
        <end position="1152"/>
    </location>
</feature>
<feature type="domain" description="Clu" evidence="3">
    <location>
        <begin position="237"/>
        <end position="481"/>
    </location>
</feature>
<dbReference type="GeneID" id="105901262"/>
<dbReference type="RefSeq" id="XP_031426563.1">
    <property type="nucleotide sequence ID" value="XM_031570703.2"/>
</dbReference>
<feature type="compositionally biased region" description="Low complexity" evidence="2">
    <location>
        <begin position="1290"/>
        <end position="1302"/>
    </location>
</feature>
<dbReference type="Pfam" id="PF13374">
    <property type="entry name" value="TPR_10"/>
    <property type="match status" value="1"/>
</dbReference>
<feature type="region of interest" description="Disordered" evidence="2">
    <location>
        <begin position="1178"/>
        <end position="1312"/>
    </location>
</feature>
<reference evidence="5" key="1">
    <citation type="submission" date="2025-08" db="UniProtKB">
        <authorList>
            <consortium name="RefSeq"/>
        </authorList>
    </citation>
    <scope>IDENTIFICATION</scope>
</reference>
<feature type="compositionally biased region" description="Polar residues" evidence="2">
    <location>
        <begin position="1191"/>
        <end position="1211"/>
    </location>
</feature>
<dbReference type="InterPro" id="IPR033646">
    <property type="entry name" value="CLU-central"/>
</dbReference>
<sequence>MELQQVKGLKPGAALRLVEDPYSPRSARAHLARVQDLLRAEGPHDSLRDGRSPSILNTLTHTHTTDAPPAGHSSKSLKRSASNTKTDQPGQETPPPEYILPGATELPPLATLLPADPHSEVPTCLLDLSLSCWNPPPGPRKLQGDFLYISVHTREGRHFDITSCPRGFFLNRSTAEVFDPRPAPSSAVCHCLSDLLSQISPEFKQNLTALRNRKQRSSEEALASLYRVLSWLGPASATHSHRHTHSSPLAIQQHISPETPDWNEELQAARDLPHKTLEERLQRDRAIQQVNSAFVWAATQGAETVIDGCVEPINSAMDDPAFLWSGVFLSQGGAAGTLLGGERGKRAAQRLELRAVQTYSQLEGELQGLHTLPTAVVDYRGVRLSAQALAPGLQGSEAGAPRGLLYGYTAGPMENPHRRKLLELLAQSAKGLSLQRHAVVGPAGHQVPLFTSVDAQGLLGADGRYYVLDVFRTMPADANYQRAEEEKSEEGKAEGMGQVEGEEAVVNSDLKETPGFPHGLCRLRLELVKAFIQNKNTQFTQRVRERMEENGGVEECVKDGDPRGAEAVRGACRDVGSISDIIFEMRLNPNVFTPGVEFPSSETAVIQHQKTLLREAGSFILTHQIPALLEDCLHCREMPIDGAALCHVLHERGINLRYLGQLTTAISQSEDKNRLRHITRLAYSEIVLRSAKRIFNNFLQPVEVSSLSAAVSHFLCCLLVPHHNPASPGEEPKKRSRRRGRGGGGASDSMAWSVFSGNELWSLIGQDAKVTYGLTEGLGTSADHLVEHYGVQKMSLLREFCLKTGIQLRLRDYILDNRNKAPIGPDDVYNILPVVKHLTMTTQDASRMFHAAQGYLQKGQLDRAYEQLKEAAYLFGRVCDDLHPKACSCLSLLAKAAYLQGRPAEARSVQLRVVVISERVLGFDHPNTIKQYALLAIYLYAGGETALAQRCLYRARLLLLLVHGEDHPYIATLDSSLGLVLQGKQSIQFLQNALKINTFFRGPMDVKTALNHHLLAQKMCVAEDYRGAMAQEREALTVFQNKCGEDHPQTKCSAEFLKAITQQAVRVERSLRQGGAELSDSAALETLAPSADTTLEQLALVNGILKTSYSEKLLQLKEKLREQKASEEATDTKPETPETANGEQAEEQTTNEGEVAEGETTPTDGAAQEMTDQIAEGHVEETPSPEEKANGQLSTTAKAESPILNGNCSASDTDEEGGAGRNEDQSKLTNGEVSPTANGNQSDDAEPKVNGVSGSHDEEDNTKDGALTAVSKSGSKVGVSTETDTQSEATMINGGNNIMTNGEVAPARQDSE</sequence>
<gene>
    <name evidence="5" type="primary">si:ch211-166a6.5</name>
</gene>
<feature type="compositionally biased region" description="Basic and acidic residues" evidence="2">
    <location>
        <begin position="40"/>
        <end position="51"/>
    </location>
</feature>
<dbReference type="PROSITE" id="PS51823">
    <property type="entry name" value="CLU"/>
    <property type="match status" value="1"/>
</dbReference>
<dbReference type="CDD" id="cd15466">
    <property type="entry name" value="CLU-central"/>
    <property type="match status" value="1"/>
</dbReference>
<name>A0A6P8FDK2_CLUHA</name>
<dbReference type="OrthoDB" id="1414216at2759"/>
<feature type="compositionally biased region" description="Polar residues" evidence="2">
    <location>
        <begin position="79"/>
        <end position="91"/>
    </location>
</feature>
<feature type="region of interest" description="Disordered" evidence="2">
    <location>
        <begin position="1121"/>
        <end position="1165"/>
    </location>
</feature>
<evidence type="ECO:0000256" key="1">
    <source>
        <dbReference type="ARBA" id="ARBA00022490"/>
    </source>
</evidence>
<evidence type="ECO:0000313" key="5">
    <source>
        <dbReference type="RefSeq" id="XP_031426563.1"/>
    </source>
</evidence>
<evidence type="ECO:0000259" key="3">
    <source>
        <dbReference type="PROSITE" id="PS51823"/>
    </source>
</evidence>
<dbReference type="InterPro" id="IPR025697">
    <property type="entry name" value="CLU_dom"/>
</dbReference>
<feature type="compositionally biased region" description="Basic and acidic residues" evidence="2">
    <location>
        <begin position="1121"/>
        <end position="1136"/>
    </location>
</feature>
<keyword evidence="1" id="KW-0963">Cytoplasm</keyword>
<dbReference type="Gene3D" id="1.25.40.10">
    <property type="entry name" value="Tetratricopeptide repeat domain"/>
    <property type="match status" value="1"/>
</dbReference>
<feature type="compositionally biased region" description="Basic and acidic residues" evidence="2">
    <location>
        <begin position="1178"/>
        <end position="1189"/>
    </location>
</feature>
<dbReference type="KEGG" id="char:105901262"/>
<keyword evidence="4" id="KW-1185">Reference proteome</keyword>
<proteinExistence type="predicted"/>
<dbReference type="GO" id="GO:0005737">
    <property type="term" value="C:cytoplasm"/>
    <property type="evidence" value="ECO:0007669"/>
    <property type="project" value="TreeGrafter"/>
</dbReference>
<evidence type="ECO:0000313" key="4">
    <source>
        <dbReference type="Proteomes" id="UP000515152"/>
    </source>
</evidence>
<feature type="region of interest" description="Disordered" evidence="2">
    <location>
        <begin position="40"/>
        <end position="103"/>
    </location>
</feature>
<evidence type="ECO:0000256" key="2">
    <source>
        <dbReference type="SAM" id="MobiDB-lite"/>
    </source>
</evidence>
<dbReference type="SUPFAM" id="SSF48452">
    <property type="entry name" value="TPR-like"/>
    <property type="match status" value="1"/>
</dbReference>
<dbReference type="GO" id="GO:0048312">
    <property type="term" value="P:intracellular distribution of mitochondria"/>
    <property type="evidence" value="ECO:0007669"/>
    <property type="project" value="TreeGrafter"/>
</dbReference>
<protein>
    <submittedName>
        <fullName evidence="5">Clustered mitochondria protein homolog</fullName>
    </submittedName>
</protein>
<dbReference type="Pfam" id="PF13236">
    <property type="entry name" value="CLU"/>
    <property type="match status" value="1"/>
</dbReference>
<dbReference type="InterPro" id="IPR023231">
    <property type="entry name" value="GSKIP_dom_sf"/>
</dbReference>